<dbReference type="PRINTS" id="PR00037">
    <property type="entry name" value="HTHLACR"/>
</dbReference>
<dbReference type="PANTHER" id="PTHR30363:SF44">
    <property type="entry name" value="AGA OPERON TRANSCRIPTIONAL REPRESSOR-RELATED"/>
    <property type="match status" value="1"/>
</dbReference>
<evidence type="ECO:0000256" key="3">
    <source>
        <dbReference type="ARBA" id="ARBA00023163"/>
    </source>
</evidence>
<dbReference type="Gene3D" id="3.40.50.1360">
    <property type="match status" value="1"/>
</dbReference>
<keyword evidence="1" id="KW-0805">Transcription regulation</keyword>
<evidence type="ECO:0000313" key="5">
    <source>
        <dbReference type="EMBL" id="GGK99530.1"/>
    </source>
</evidence>
<dbReference type="InterPro" id="IPR014036">
    <property type="entry name" value="DeoR-like_C"/>
</dbReference>
<sequence length="252" mass="26957">MLLPLERQERILSLLEIHDKLLTQQIADEVGASLATVRRDLTELSERGLVARTHGGIMRARLSLTQEPAFAAKAARMRHEKAAIALRASQEIPNGATVILDAGTTMQEVARCLAGRPITAITLDLPAAQTLAVGETEVLLLGGRVRSNSFSITGPWTEAYLRDLHADVYLMGAHAVDERGVSNAGLEEAVVKRLAIAASARTVLLADHTKFGARAMAQVCPLDQVQQIITDAGAADLPWLRTAGPELVLAAP</sequence>
<dbReference type="EMBL" id="BMPE01000003">
    <property type="protein sequence ID" value="GGK99530.1"/>
    <property type="molecule type" value="Genomic_DNA"/>
</dbReference>
<dbReference type="SMART" id="SM00420">
    <property type="entry name" value="HTH_DEOR"/>
    <property type="match status" value="1"/>
</dbReference>
<dbReference type="InterPro" id="IPR036388">
    <property type="entry name" value="WH-like_DNA-bd_sf"/>
</dbReference>
<reference evidence="6" key="1">
    <citation type="journal article" date="2019" name="Int. J. Syst. Evol. Microbiol.">
        <title>The Global Catalogue of Microorganisms (GCM) 10K type strain sequencing project: providing services to taxonomists for standard genome sequencing and annotation.</title>
        <authorList>
            <consortium name="The Broad Institute Genomics Platform"/>
            <consortium name="The Broad Institute Genome Sequencing Center for Infectious Disease"/>
            <person name="Wu L."/>
            <person name="Ma J."/>
        </authorList>
    </citation>
    <scope>NUCLEOTIDE SEQUENCE [LARGE SCALE GENOMIC DNA]</scope>
    <source>
        <strain evidence="6">JCM 19173</strain>
    </source>
</reference>
<organism evidence="5 6">
    <name type="scientific">Deinococcus radiotolerans</name>
    <dbReference type="NCBI Taxonomy" id="1309407"/>
    <lineage>
        <taxon>Bacteria</taxon>
        <taxon>Thermotogati</taxon>
        <taxon>Deinococcota</taxon>
        <taxon>Deinococci</taxon>
        <taxon>Deinococcales</taxon>
        <taxon>Deinococcaceae</taxon>
        <taxon>Deinococcus</taxon>
    </lineage>
</organism>
<dbReference type="InterPro" id="IPR018356">
    <property type="entry name" value="Tscrpt_reg_HTH_DeoR_CS"/>
</dbReference>
<name>A0ABQ2FJV8_9DEIO</name>
<dbReference type="InterPro" id="IPR050313">
    <property type="entry name" value="Carb_Metab_HTH_regulators"/>
</dbReference>
<keyword evidence="3" id="KW-0804">Transcription</keyword>
<protein>
    <submittedName>
        <fullName evidence="5">DeoR family transcriptional regulator</fullName>
    </submittedName>
</protein>
<dbReference type="InterPro" id="IPR036390">
    <property type="entry name" value="WH_DNA-bd_sf"/>
</dbReference>
<dbReference type="PROSITE" id="PS00894">
    <property type="entry name" value="HTH_DEOR_1"/>
    <property type="match status" value="1"/>
</dbReference>
<dbReference type="Pfam" id="PF08220">
    <property type="entry name" value="HTH_DeoR"/>
    <property type="match status" value="1"/>
</dbReference>
<dbReference type="SUPFAM" id="SSF46785">
    <property type="entry name" value="Winged helix' DNA-binding domain"/>
    <property type="match status" value="1"/>
</dbReference>
<evidence type="ECO:0000256" key="2">
    <source>
        <dbReference type="ARBA" id="ARBA00023125"/>
    </source>
</evidence>
<feature type="domain" description="HTH deoR-type" evidence="4">
    <location>
        <begin position="4"/>
        <end position="59"/>
    </location>
</feature>
<dbReference type="Gene3D" id="1.10.10.10">
    <property type="entry name" value="Winged helix-like DNA-binding domain superfamily/Winged helix DNA-binding domain"/>
    <property type="match status" value="1"/>
</dbReference>
<dbReference type="RefSeq" id="WP_229784587.1">
    <property type="nucleotide sequence ID" value="NZ_BMPE01000003.1"/>
</dbReference>
<dbReference type="PANTHER" id="PTHR30363">
    <property type="entry name" value="HTH-TYPE TRANSCRIPTIONAL REGULATOR SRLR-RELATED"/>
    <property type="match status" value="1"/>
</dbReference>
<dbReference type="SMART" id="SM01134">
    <property type="entry name" value="DeoRC"/>
    <property type="match status" value="1"/>
</dbReference>
<evidence type="ECO:0000256" key="1">
    <source>
        <dbReference type="ARBA" id="ARBA00023015"/>
    </source>
</evidence>
<dbReference type="PROSITE" id="PS51000">
    <property type="entry name" value="HTH_DEOR_2"/>
    <property type="match status" value="1"/>
</dbReference>
<dbReference type="SUPFAM" id="SSF100950">
    <property type="entry name" value="NagB/RpiA/CoA transferase-like"/>
    <property type="match status" value="1"/>
</dbReference>
<gene>
    <name evidence="5" type="ORF">GCM10010844_17260</name>
</gene>
<accession>A0ABQ2FJV8</accession>
<dbReference type="Pfam" id="PF00455">
    <property type="entry name" value="DeoRC"/>
    <property type="match status" value="1"/>
</dbReference>
<keyword evidence="6" id="KW-1185">Reference proteome</keyword>
<dbReference type="InterPro" id="IPR001034">
    <property type="entry name" value="DeoR_HTH"/>
</dbReference>
<evidence type="ECO:0000259" key="4">
    <source>
        <dbReference type="PROSITE" id="PS51000"/>
    </source>
</evidence>
<keyword evidence="2" id="KW-0238">DNA-binding</keyword>
<dbReference type="InterPro" id="IPR037171">
    <property type="entry name" value="NagB/RpiA_transferase-like"/>
</dbReference>
<dbReference type="Proteomes" id="UP000604341">
    <property type="component" value="Unassembled WGS sequence"/>
</dbReference>
<proteinExistence type="predicted"/>
<comment type="caution">
    <text evidence="5">The sequence shown here is derived from an EMBL/GenBank/DDBJ whole genome shotgun (WGS) entry which is preliminary data.</text>
</comment>
<evidence type="ECO:0000313" key="6">
    <source>
        <dbReference type="Proteomes" id="UP000604341"/>
    </source>
</evidence>